<name>A0ABD3AXQ6_9GENT</name>
<feature type="domain" description="Integrase catalytic" evidence="1">
    <location>
        <begin position="1"/>
        <end position="104"/>
    </location>
</feature>
<dbReference type="InterPro" id="IPR001584">
    <property type="entry name" value="Integrase_cat-core"/>
</dbReference>
<evidence type="ECO:0000313" key="3">
    <source>
        <dbReference type="Proteomes" id="UP001630127"/>
    </source>
</evidence>
<accession>A0ABD3AXQ6</accession>
<dbReference type="AlphaFoldDB" id="A0ABD3AXQ6"/>
<dbReference type="PANTHER" id="PTHR35046">
    <property type="entry name" value="ZINC KNUCKLE (CCHC-TYPE) FAMILY PROTEIN"/>
    <property type="match status" value="1"/>
</dbReference>
<dbReference type="InterPro" id="IPR036397">
    <property type="entry name" value="RNaseH_sf"/>
</dbReference>
<evidence type="ECO:0000259" key="1">
    <source>
        <dbReference type="PROSITE" id="PS50994"/>
    </source>
</evidence>
<reference evidence="2 3" key="1">
    <citation type="submission" date="2024-11" db="EMBL/GenBank/DDBJ databases">
        <title>A near-complete genome assembly of Cinchona calisaya.</title>
        <authorList>
            <person name="Lian D.C."/>
            <person name="Zhao X.W."/>
            <person name="Wei L."/>
        </authorList>
    </citation>
    <scope>NUCLEOTIDE SEQUENCE [LARGE SCALE GENOMIC DNA]</scope>
    <source>
        <tissue evidence="2">Nenye</tissue>
    </source>
</reference>
<proteinExistence type="predicted"/>
<gene>
    <name evidence="2" type="ORF">ACH5RR_004183</name>
</gene>
<keyword evidence="3" id="KW-1185">Reference proteome</keyword>
<dbReference type="Gene3D" id="3.30.420.10">
    <property type="entry name" value="Ribonuclease H-like superfamily/Ribonuclease H"/>
    <property type="match status" value="1"/>
</dbReference>
<comment type="caution">
    <text evidence="2">The sequence shown here is derived from an EMBL/GenBank/DDBJ whole genome shotgun (WGS) entry which is preliminary data.</text>
</comment>
<evidence type="ECO:0000313" key="2">
    <source>
        <dbReference type="EMBL" id="KAL3535722.1"/>
    </source>
</evidence>
<dbReference type="SUPFAM" id="SSF53098">
    <property type="entry name" value="Ribonuclease H-like"/>
    <property type="match status" value="1"/>
</dbReference>
<protein>
    <recommendedName>
        <fullName evidence="1">Integrase catalytic domain-containing protein</fullName>
    </recommendedName>
</protein>
<sequence>MDFIVGLPKSDGCQTIMVVVDRFSKYGTFITASKDCPADEAARLFMKHIVKYWEVPRTIVSDPDLQFTGKFWTKLFELLGSEFNMSTSSHPQTNEQTELANALL</sequence>
<dbReference type="InterPro" id="IPR012337">
    <property type="entry name" value="RNaseH-like_sf"/>
</dbReference>
<organism evidence="2 3">
    <name type="scientific">Cinchona calisaya</name>
    <dbReference type="NCBI Taxonomy" id="153742"/>
    <lineage>
        <taxon>Eukaryota</taxon>
        <taxon>Viridiplantae</taxon>
        <taxon>Streptophyta</taxon>
        <taxon>Embryophyta</taxon>
        <taxon>Tracheophyta</taxon>
        <taxon>Spermatophyta</taxon>
        <taxon>Magnoliopsida</taxon>
        <taxon>eudicotyledons</taxon>
        <taxon>Gunneridae</taxon>
        <taxon>Pentapetalae</taxon>
        <taxon>asterids</taxon>
        <taxon>lamiids</taxon>
        <taxon>Gentianales</taxon>
        <taxon>Rubiaceae</taxon>
        <taxon>Cinchonoideae</taxon>
        <taxon>Cinchoneae</taxon>
        <taxon>Cinchona</taxon>
    </lineage>
</organism>
<dbReference type="PANTHER" id="PTHR35046:SF26">
    <property type="entry name" value="RNA-DIRECTED DNA POLYMERASE"/>
    <property type="match status" value="1"/>
</dbReference>
<dbReference type="Proteomes" id="UP001630127">
    <property type="component" value="Unassembled WGS sequence"/>
</dbReference>
<dbReference type="EMBL" id="JBJUIK010000002">
    <property type="protein sequence ID" value="KAL3535722.1"/>
    <property type="molecule type" value="Genomic_DNA"/>
</dbReference>
<dbReference type="PROSITE" id="PS50994">
    <property type="entry name" value="INTEGRASE"/>
    <property type="match status" value="1"/>
</dbReference>